<feature type="signal peptide" evidence="2">
    <location>
        <begin position="1"/>
        <end position="18"/>
    </location>
</feature>
<evidence type="ECO:0000313" key="4">
    <source>
        <dbReference type="EMBL" id="MFM2485052.1"/>
    </source>
</evidence>
<name>A0ABW9G6G7_9GAMM</name>
<dbReference type="EMBL" id="JBEQCT010000003">
    <property type="protein sequence ID" value="MFM2485052.1"/>
    <property type="molecule type" value="Genomic_DNA"/>
</dbReference>
<evidence type="ECO:0000256" key="2">
    <source>
        <dbReference type="SAM" id="SignalP"/>
    </source>
</evidence>
<dbReference type="RefSeq" id="WP_408623266.1">
    <property type="nucleotide sequence ID" value="NZ_JBEQCT010000003.1"/>
</dbReference>
<reference evidence="4 5" key="1">
    <citation type="journal article" date="2013" name="Int. J. Syst. Evol. Microbiol.">
        <title>Celerinatantimonas yamalensis sp. nov., a cold-adapted diazotrophic bacterium from a cold permafrost brine.</title>
        <authorList>
            <person name="Shcherbakova V."/>
            <person name="Chuvilskaya N."/>
            <person name="Rivkina E."/>
            <person name="Demidov N."/>
            <person name="Uchaeva V."/>
            <person name="Suetin S."/>
            <person name="Suzina N."/>
            <person name="Gilichinsky D."/>
        </authorList>
    </citation>
    <scope>NUCLEOTIDE SEQUENCE [LARGE SCALE GENOMIC DNA]</scope>
    <source>
        <strain evidence="4 5">C7</strain>
    </source>
</reference>
<sequence length="238" mass="26065">MKAIVVGVIVAVSLTGCAQSGPTNPAPVKQSETRYQPIDLNPKPKAKPSFWDQLFSSKAPSSDTPVTQPPIMRQPSSTLANYVAQMSTQMLNSARYVNPTTPIGVASFVSLEHLNRTNPFGMQLAESFVFEMQQHGLSVIDYKATGFIRITPTGDFVYSRNTQELPKVQPIEYLLIGTYSRTMQGIMVNARIVGAKSKVVVASAQQLIPKAVYNNVMDIDPNSYKPKMQDGVLLIESP</sequence>
<evidence type="ECO:0000259" key="3">
    <source>
        <dbReference type="Pfam" id="PF17680"/>
    </source>
</evidence>
<protein>
    <submittedName>
        <fullName evidence="4">FlgO family outer membrane protein</fullName>
    </submittedName>
</protein>
<feature type="region of interest" description="Disordered" evidence="1">
    <location>
        <begin position="19"/>
        <end position="45"/>
    </location>
</feature>
<accession>A0ABW9G6G7</accession>
<evidence type="ECO:0000313" key="5">
    <source>
        <dbReference type="Proteomes" id="UP001629953"/>
    </source>
</evidence>
<proteinExistence type="predicted"/>
<feature type="domain" description="FlgO" evidence="3">
    <location>
        <begin position="85"/>
        <end position="212"/>
    </location>
</feature>
<dbReference type="Proteomes" id="UP001629953">
    <property type="component" value="Unassembled WGS sequence"/>
</dbReference>
<dbReference type="PROSITE" id="PS51257">
    <property type="entry name" value="PROKAR_LIPOPROTEIN"/>
    <property type="match status" value="1"/>
</dbReference>
<keyword evidence="5" id="KW-1185">Reference proteome</keyword>
<organism evidence="4 5">
    <name type="scientific">Celerinatantimonas yamalensis</name>
    <dbReference type="NCBI Taxonomy" id="559956"/>
    <lineage>
        <taxon>Bacteria</taxon>
        <taxon>Pseudomonadati</taxon>
        <taxon>Pseudomonadota</taxon>
        <taxon>Gammaproteobacteria</taxon>
        <taxon>Celerinatantimonadaceae</taxon>
        <taxon>Celerinatantimonas</taxon>
    </lineage>
</organism>
<evidence type="ECO:0000256" key="1">
    <source>
        <dbReference type="SAM" id="MobiDB-lite"/>
    </source>
</evidence>
<gene>
    <name evidence="4" type="ORF">ABUE30_08240</name>
</gene>
<feature type="chain" id="PRO_5046128011" evidence="2">
    <location>
        <begin position="19"/>
        <end position="238"/>
    </location>
</feature>
<dbReference type="InterPro" id="IPR041215">
    <property type="entry name" value="FlgO_dom"/>
</dbReference>
<comment type="caution">
    <text evidence="4">The sequence shown here is derived from an EMBL/GenBank/DDBJ whole genome shotgun (WGS) entry which is preliminary data.</text>
</comment>
<dbReference type="Pfam" id="PF17680">
    <property type="entry name" value="FlgO"/>
    <property type="match status" value="1"/>
</dbReference>
<keyword evidence="2" id="KW-0732">Signal</keyword>